<reference evidence="5 6" key="1">
    <citation type="submission" date="2015-01" db="EMBL/GenBank/DDBJ databases">
        <title>Draft genome sequences of the supercritical CO2 tolerant bacteria Bacillus subterraneus MITOT1 and Bacillus cereus MIT0214.</title>
        <authorList>
            <person name="Peet K.C."/>
            <person name="Thompson J.R."/>
        </authorList>
    </citation>
    <scope>NUCLEOTIDE SEQUENCE [LARGE SCALE GENOMIC DNA]</scope>
    <source>
        <strain evidence="5 6">MITOT1</strain>
    </source>
</reference>
<dbReference type="Pfam" id="PF02547">
    <property type="entry name" value="Queuosine_synth"/>
    <property type="match status" value="1"/>
</dbReference>
<sequence length="340" mass="38791">MKAGVMDFYLPENLNANLPPEKRGLKRDQVRLMTLSRKTGEIQHDRFDHLPYFLQPGDLIILNNSRTIPASLQGDCIREGVQILPRVEIRLARRIFDDTWDALIIANSVRMGDVLHFSEKLTATVIAEIDTSPLKTIKFNKGGSELLNLIYVLGAPIRYEYIEQPWDLNYYQNVFATHPGSVEMPSAGRAFSWELLFDLKKKGIQVDFIQLHTGLSYLLEDHVDPKENPEEYHIRQHTMEQILKAHSSGKKVIAVGTTVVRALESAARNEELSGATNLYIDQESSLKIVDGIITGFHEPRASHLDMLTAFLPKHHLFHAYQQAIHEGYLWHEFGDMNLII</sequence>
<evidence type="ECO:0000313" key="5">
    <source>
        <dbReference type="EMBL" id="KIY21739.1"/>
    </source>
</evidence>
<dbReference type="PATRIC" id="fig|285983.3.peg.1208"/>
<comment type="caution">
    <text evidence="5">The sequence shown here is derived from an EMBL/GenBank/DDBJ whole genome shotgun (WGS) entry which is preliminary data.</text>
</comment>
<dbReference type="PANTHER" id="PTHR30307:SF0">
    <property type="entry name" value="S-ADENOSYLMETHIONINE:TRNA RIBOSYLTRANSFERASE-ISOMERASE"/>
    <property type="match status" value="1"/>
</dbReference>
<gene>
    <name evidence="5" type="ORF">UB32_12240</name>
</gene>
<dbReference type="RefSeq" id="WP_044394183.1">
    <property type="nucleotide sequence ID" value="NZ_JXIQ01000096.1"/>
</dbReference>
<dbReference type="PANTHER" id="PTHR30307">
    <property type="entry name" value="S-ADENOSYLMETHIONINE:TRNA RIBOSYLTRANSFERASE-ISOMERASE"/>
    <property type="match status" value="1"/>
</dbReference>
<evidence type="ECO:0000256" key="4">
    <source>
        <dbReference type="ARBA" id="ARBA00022785"/>
    </source>
</evidence>
<evidence type="ECO:0000256" key="3">
    <source>
        <dbReference type="ARBA" id="ARBA00022691"/>
    </source>
</evidence>
<protein>
    <submittedName>
        <fullName evidence="5">S-adenosylmethionine tRNA ribosyltransferase</fullName>
    </submittedName>
</protein>
<evidence type="ECO:0000256" key="2">
    <source>
        <dbReference type="ARBA" id="ARBA00022679"/>
    </source>
</evidence>
<proteinExistence type="predicted"/>
<dbReference type="AlphaFoldDB" id="A0A0D6Z7K9"/>
<keyword evidence="1" id="KW-0963">Cytoplasm</keyword>
<evidence type="ECO:0000313" key="6">
    <source>
        <dbReference type="Proteomes" id="UP000032512"/>
    </source>
</evidence>
<name>A0A0D6Z7K9_9BACI</name>
<dbReference type="InterPro" id="IPR042119">
    <property type="entry name" value="QueA_dom2"/>
</dbReference>
<keyword evidence="4" id="KW-0671">Queuosine biosynthesis</keyword>
<keyword evidence="6" id="KW-1185">Reference proteome</keyword>
<dbReference type="InterPro" id="IPR003699">
    <property type="entry name" value="QueA"/>
</dbReference>
<dbReference type="GO" id="GO:0051075">
    <property type="term" value="F:S-adenosylmethionine:tRNA ribosyltransferase-isomerase activity"/>
    <property type="evidence" value="ECO:0007669"/>
    <property type="project" value="TreeGrafter"/>
</dbReference>
<dbReference type="InterPro" id="IPR036100">
    <property type="entry name" value="QueA_sf"/>
</dbReference>
<dbReference type="InterPro" id="IPR042118">
    <property type="entry name" value="QueA_dom1"/>
</dbReference>
<keyword evidence="2 5" id="KW-0808">Transferase</keyword>
<keyword evidence="3" id="KW-0949">S-adenosyl-L-methionine</keyword>
<dbReference type="GO" id="GO:0008616">
    <property type="term" value="P:tRNA queuosine(34) biosynthetic process"/>
    <property type="evidence" value="ECO:0007669"/>
    <property type="project" value="UniProtKB-KW"/>
</dbReference>
<dbReference type="EMBL" id="JXIQ01000096">
    <property type="protein sequence ID" value="KIY21739.1"/>
    <property type="molecule type" value="Genomic_DNA"/>
</dbReference>
<organism evidence="5 6">
    <name type="scientific">Mesobacillus subterraneus</name>
    <dbReference type="NCBI Taxonomy" id="285983"/>
    <lineage>
        <taxon>Bacteria</taxon>
        <taxon>Bacillati</taxon>
        <taxon>Bacillota</taxon>
        <taxon>Bacilli</taxon>
        <taxon>Bacillales</taxon>
        <taxon>Bacillaceae</taxon>
        <taxon>Mesobacillus</taxon>
    </lineage>
</organism>
<dbReference type="OrthoDB" id="9783887at2"/>
<evidence type="ECO:0000256" key="1">
    <source>
        <dbReference type="ARBA" id="ARBA00022490"/>
    </source>
</evidence>
<dbReference type="Proteomes" id="UP000032512">
    <property type="component" value="Unassembled WGS sequence"/>
</dbReference>
<accession>A0A0D6Z7K9</accession>
<dbReference type="SUPFAM" id="SSF111337">
    <property type="entry name" value="QueA-like"/>
    <property type="match status" value="1"/>
</dbReference>
<dbReference type="Gene3D" id="2.40.10.240">
    <property type="entry name" value="QueA-like"/>
    <property type="match status" value="1"/>
</dbReference>
<dbReference type="Gene3D" id="3.40.1780.10">
    <property type="entry name" value="QueA-like"/>
    <property type="match status" value="1"/>
</dbReference>